<dbReference type="EMBL" id="CAADHO010000004">
    <property type="protein sequence ID" value="VFQ44816.1"/>
    <property type="molecule type" value="Genomic_DNA"/>
</dbReference>
<evidence type="ECO:0000259" key="2">
    <source>
        <dbReference type="PROSITE" id="PS51186"/>
    </source>
</evidence>
<dbReference type="PANTHER" id="PTHR13947:SF37">
    <property type="entry name" value="LD18367P"/>
    <property type="match status" value="1"/>
</dbReference>
<dbReference type="Pfam" id="PF00583">
    <property type="entry name" value="Acetyltransf_1"/>
    <property type="match status" value="1"/>
</dbReference>
<dbReference type="Gene3D" id="3.40.630.30">
    <property type="match status" value="1"/>
</dbReference>
<proteinExistence type="predicted"/>
<keyword evidence="3" id="KW-0012">Acyltransferase</keyword>
<reference evidence="3 4" key="1">
    <citation type="submission" date="2019-03" db="EMBL/GenBank/DDBJ databases">
        <authorList>
            <person name="Nijsse B."/>
        </authorList>
    </citation>
    <scope>NUCLEOTIDE SEQUENCE [LARGE SCALE GENOMIC DNA]</scope>
    <source>
        <strain evidence="3">Desulfoluna butyratoxydans MSL71</strain>
    </source>
</reference>
<evidence type="ECO:0000256" key="1">
    <source>
        <dbReference type="ARBA" id="ARBA00022679"/>
    </source>
</evidence>
<sequence>MTEIVPYSEMYLSGIVEMILSIQREEFQIDITLADQPDLLEIPSFYQQGNGNFWVAVSEEEVVGTVSLLDIGGGKAALRKMFVRKAFRGATHGVAERLLTTLLAWGASTGIDGIYLGTTSAFKAAHRFYEKNGFLEIPASALPPSFPKMAVDTKFYTQTIAAEAAVTPIGGDQRQLWTH</sequence>
<dbReference type="AlphaFoldDB" id="A0A4U8YLI7"/>
<accession>A0A4U8YLI7</accession>
<dbReference type="SUPFAM" id="SSF55729">
    <property type="entry name" value="Acyl-CoA N-acyltransferases (Nat)"/>
    <property type="match status" value="1"/>
</dbReference>
<dbReference type="InterPro" id="IPR000182">
    <property type="entry name" value="GNAT_dom"/>
</dbReference>
<dbReference type="RefSeq" id="WP_180140750.1">
    <property type="nucleotide sequence ID" value="NZ_CAADHO010000004.1"/>
</dbReference>
<keyword evidence="1 3" id="KW-0808">Transferase</keyword>
<name>A0A4U8YLI7_9BACT</name>
<organism evidence="3 4">
    <name type="scientific">Desulfoluna butyratoxydans</name>
    <dbReference type="NCBI Taxonomy" id="231438"/>
    <lineage>
        <taxon>Bacteria</taxon>
        <taxon>Pseudomonadati</taxon>
        <taxon>Thermodesulfobacteriota</taxon>
        <taxon>Desulfobacteria</taxon>
        <taxon>Desulfobacterales</taxon>
        <taxon>Desulfolunaceae</taxon>
        <taxon>Desulfoluna</taxon>
    </lineage>
</organism>
<evidence type="ECO:0000313" key="3">
    <source>
        <dbReference type="EMBL" id="VFQ44816.1"/>
    </source>
</evidence>
<evidence type="ECO:0000313" key="4">
    <source>
        <dbReference type="Proteomes" id="UP000507962"/>
    </source>
</evidence>
<dbReference type="InterPro" id="IPR016181">
    <property type="entry name" value="Acyl_CoA_acyltransferase"/>
</dbReference>
<dbReference type="InterPro" id="IPR050769">
    <property type="entry name" value="NAT_camello-type"/>
</dbReference>
<dbReference type="PANTHER" id="PTHR13947">
    <property type="entry name" value="GNAT FAMILY N-ACETYLTRANSFERASE"/>
    <property type="match status" value="1"/>
</dbReference>
<dbReference type="Proteomes" id="UP000507962">
    <property type="component" value="Unassembled WGS sequence"/>
</dbReference>
<dbReference type="PROSITE" id="PS51186">
    <property type="entry name" value="GNAT"/>
    <property type="match status" value="1"/>
</dbReference>
<keyword evidence="4" id="KW-1185">Reference proteome</keyword>
<protein>
    <submittedName>
        <fullName evidence="3">Acyl-coa n-acyltransferase</fullName>
    </submittedName>
</protein>
<feature type="domain" description="N-acetyltransferase" evidence="2">
    <location>
        <begin position="2"/>
        <end position="161"/>
    </location>
</feature>
<gene>
    <name evidence="3" type="ORF">MSL71_24730</name>
</gene>
<dbReference type="CDD" id="cd04301">
    <property type="entry name" value="NAT_SF"/>
    <property type="match status" value="1"/>
</dbReference>
<dbReference type="GO" id="GO:0008080">
    <property type="term" value="F:N-acetyltransferase activity"/>
    <property type="evidence" value="ECO:0007669"/>
    <property type="project" value="InterPro"/>
</dbReference>